<dbReference type="SUPFAM" id="SSF51726">
    <property type="entry name" value="UROD/MetE-like"/>
    <property type="match status" value="1"/>
</dbReference>
<dbReference type="GO" id="GO:0019353">
    <property type="term" value="P:protoporphyrinogen IX biosynthetic process from glutamate"/>
    <property type="evidence" value="ECO:0007669"/>
    <property type="project" value="TreeGrafter"/>
</dbReference>
<dbReference type="InterPro" id="IPR038071">
    <property type="entry name" value="UROD/MetE-like_sf"/>
</dbReference>
<sequence>MQVLKRYRFFDTWGGALSTPAYLEFSLRYMEQIVAGLIREHDGRRVPVILFTKNGGQWIEHIASVGADALGIDWSTELSNARARVGHKVALQGNLDPNVLFARPSAIRAEVARVLESYGHGPGHVFNLGHGISQFTNPDNVTAFMEALHELSPQYHRDIPTQPNTAHSGVN</sequence>
<evidence type="ECO:0000313" key="2">
    <source>
        <dbReference type="EMBL" id="BBI64987.1"/>
    </source>
</evidence>
<organism evidence="2 3">
    <name type="scientific">Vreelandella sulfidaeris</name>
    <dbReference type="NCBI Taxonomy" id="115553"/>
    <lineage>
        <taxon>Bacteria</taxon>
        <taxon>Pseudomonadati</taxon>
        <taxon>Pseudomonadota</taxon>
        <taxon>Gammaproteobacteria</taxon>
        <taxon>Oceanospirillales</taxon>
        <taxon>Halomonadaceae</taxon>
        <taxon>Vreelandella</taxon>
    </lineage>
</organism>
<dbReference type="Proteomes" id="UP000320231">
    <property type="component" value="Chromosome"/>
</dbReference>
<dbReference type="AlphaFoldDB" id="A0A455UH06"/>
<dbReference type="Pfam" id="PF01208">
    <property type="entry name" value="URO-D"/>
    <property type="match status" value="1"/>
</dbReference>
<evidence type="ECO:0000313" key="3">
    <source>
        <dbReference type="Proteomes" id="UP000320231"/>
    </source>
</evidence>
<dbReference type="GO" id="GO:0005829">
    <property type="term" value="C:cytosol"/>
    <property type="evidence" value="ECO:0007669"/>
    <property type="project" value="TreeGrafter"/>
</dbReference>
<dbReference type="InterPro" id="IPR000257">
    <property type="entry name" value="Uroporphyrinogen_deCOase"/>
</dbReference>
<name>A0A455UH06_9GAMM</name>
<dbReference type="PANTHER" id="PTHR21091:SF169">
    <property type="entry name" value="UROPORPHYRINOGEN DECARBOXYLASE"/>
    <property type="match status" value="1"/>
</dbReference>
<dbReference type="PANTHER" id="PTHR21091">
    <property type="entry name" value="METHYLTETRAHYDROFOLATE:HOMOCYSTEINE METHYLTRANSFERASE RELATED"/>
    <property type="match status" value="1"/>
</dbReference>
<protein>
    <recommendedName>
        <fullName evidence="1">Uroporphyrinogen decarboxylase (URO-D) domain-containing protein</fullName>
    </recommendedName>
</protein>
<reference evidence="2 3" key="1">
    <citation type="journal article" date="2019" name="Microbiol. Resour. Announc.">
        <title>Complete Genome Sequence of Halomonas sulfidaeris Strain Esulfide1 Isolated from a Metal Sulfide Rock at a Depth of 2,200 Meters, Obtained Using Nanopore Sequencing.</title>
        <authorList>
            <person name="Saito M."/>
            <person name="Nishigata A."/>
            <person name="Galipon J."/>
            <person name="Arakawa K."/>
        </authorList>
    </citation>
    <scope>NUCLEOTIDE SEQUENCE [LARGE SCALE GENOMIC DNA]</scope>
    <source>
        <strain evidence="2 3">ATCC BAA-803</strain>
    </source>
</reference>
<dbReference type="GO" id="GO:0004853">
    <property type="term" value="F:uroporphyrinogen decarboxylase activity"/>
    <property type="evidence" value="ECO:0007669"/>
    <property type="project" value="InterPro"/>
</dbReference>
<dbReference type="Gene3D" id="3.20.20.210">
    <property type="match status" value="1"/>
</dbReference>
<dbReference type="KEGG" id="hsr:HSBAA_62930"/>
<gene>
    <name evidence="2" type="ORF">HSBAA_62930</name>
</gene>
<feature type="domain" description="Uroporphyrinogen decarboxylase (URO-D)" evidence="1">
    <location>
        <begin position="9"/>
        <end position="150"/>
    </location>
</feature>
<evidence type="ECO:0000259" key="1">
    <source>
        <dbReference type="Pfam" id="PF01208"/>
    </source>
</evidence>
<proteinExistence type="predicted"/>
<accession>A0A455UH06</accession>
<dbReference type="EMBL" id="AP019514">
    <property type="protein sequence ID" value="BBI64987.1"/>
    <property type="molecule type" value="Genomic_DNA"/>
</dbReference>